<dbReference type="Gene3D" id="1.10.4160.10">
    <property type="entry name" value="Hydantoin permease"/>
    <property type="match status" value="1"/>
</dbReference>
<protein>
    <submittedName>
        <fullName evidence="2">Uncharacterized protein</fullName>
    </submittedName>
</protein>
<evidence type="ECO:0000256" key="1">
    <source>
        <dbReference type="SAM" id="Phobius"/>
    </source>
</evidence>
<evidence type="ECO:0000313" key="3">
    <source>
        <dbReference type="Proteomes" id="UP000332594"/>
    </source>
</evidence>
<keyword evidence="1" id="KW-0472">Membrane</keyword>
<reference evidence="2 3" key="1">
    <citation type="submission" date="2019-03" db="EMBL/GenBank/DDBJ databases">
        <authorList>
            <consortium name="Pathogen Informatics"/>
        </authorList>
    </citation>
    <scope>NUCLEOTIDE SEQUENCE [LARGE SCALE GENOMIC DNA]</scope>
    <source>
        <strain evidence="2 3">NCTC13038</strain>
    </source>
</reference>
<proteinExistence type="predicted"/>
<dbReference type="AlphaFoldDB" id="A0A485BD41"/>
<accession>A0A485BD41</accession>
<feature type="transmembrane region" description="Helical" evidence="1">
    <location>
        <begin position="32"/>
        <end position="53"/>
    </location>
</feature>
<feature type="transmembrane region" description="Helical" evidence="1">
    <location>
        <begin position="65"/>
        <end position="88"/>
    </location>
</feature>
<organism evidence="2 3">
    <name type="scientific">Raoultella terrigena</name>
    <name type="common">Klebsiella terrigena</name>
    <dbReference type="NCBI Taxonomy" id="577"/>
    <lineage>
        <taxon>Bacteria</taxon>
        <taxon>Pseudomonadati</taxon>
        <taxon>Pseudomonadota</taxon>
        <taxon>Gammaproteobacteria</taxon>
        <taxon>Enterobacterales</taxon>
        <taxon>Enterobacteriaceae</taxon>
        <taxon>Klebsiella/Raoultella group</taxon>
        <taxon>Raoultella</taxon>
    </lineage>
</organism>
<keyword evidence="1" id="KW-0812">Transmembrane</keyword>
<dbReference type="EMBL" id="CAADJG010000002">
    <property type="protein sequence ID" value="VFS71090.1"/>
    <property type="molecule type" value="Genomic_DNA"/>
</dbReference>
<evidence type="ECO:0000313" key="2">
    <source>
        <dbReference type="EMBL" id="VFS71090.1"/>
    </source>
</evidence>
<dbReference type="Proteomes" id="UP000332594">
    <property type="component" value="Unassembled WGS sequence"/>
</dbReference>
<name>A0A485BD41_RAOTE</name>
<sequence length="102" mass="10741">MVPLVLVCIMYVGFSASGTVLAGQAMARLLSVSNVTGMLLFSAIIIVIAVLGYRVIHKLGKVASIVGVLAFAYLFITLLLSADLTAIAQNSHFSLPMFLLAV</sequence>
<keyword evidence="1" id="KW-1133">Transmembrane helix</keyword>
<gene>
    <name evidence="2" type="ORF">NCTC13038_02241</name>
</gene>